<feature type="region of interest" description="Disordered" evidence="1">
    <location>
        <begin position="1"/>
        <end position="22"/>
    </location>
</feature>
<dbReference type="SUPFAM" id="SSF56645">
    <property type="entry name" value="Acyl-CoA dehydrogenase NM domain-like"/>
    <property type="match status" value="1"/>
</dbReference>
<evidence type="ECO:0008006" key="4">
    <source>
        <dbReference type="Google" id="ProtNLM"/>
    </source>
</evidence>
<gene>
    <name evidence="2" type="ORF">J2S63_000986</name>
</gene>
<dbReference type="InterPro" id="IPR009100">
    <property type="entry name" value="AcylCoA_DH/oxidase_NM_dom_sf"/>
</dbReference>
<evidence type="ECO:0000313" key="3">
    <source>
        <dbReference type="Proteomes" id="UP001183648"/>
    </source>
</evidence>
<protein>
    <recommendedName>
        <fullName evidence="4">Acyl-CoA dehydrogenase</fullName>
    </recommendedName>
</protein>
<dbReference type="EMBL" id="JAVDYG010000001">
    <property type="protein sequence ID" value="MDR7361433.1"/>
    <property type="molecule type" value="Genomic_DNA"/>
</dbReference>
<evidence type="ECO:0000313" key="2">
    <source>
        <dbReference type="EMBL" id="MDR7361433.1"/>
    </source>
</evidence>
<name>A0ABU2BS17_9ACTN</name>
<organism evidence="2 3">
    <name type="scientific">Nocardioides marmoribigeumensis</name>
    <dbReference type="NCBI Taxonomy" id="433649"/>
    <lineage>
        <taxon>Bacteria</taxon>
        <taxon>Bacillati</taxon>
        <taxon>Actinomycetota</taxon>
        <taxon>Actinomycetes</taxon>
        <taxon>Propionibacteriales</taxon>
        <taxon>Nocardioidaceae</taxon>
        <taxon>Nocardioides</taxon>
    </lineage>
</organism>
<dbReference type="Proteomes" id="UP001183648">
    <property type="component" value="Unassembled WGS sequence"/>
</dbReference>
<comment type="caution">
    <text evidence="2">The sequence shown here is derived from an EMBL/GenBank/DDBJ whole genome shotgun (WGS) entry which is preliminary data.</text>
</comment>
<dbReference type="RefSeq" id="WP_310299402.1">
    <property type="nucleotide sequence ID" value="NZ_BAAAPS010000007.1"/>
</dbReference>
<dbReference type="InterPro" id="IPR046373">
    <property type="entry name" value="Acyl-CoA_Oxase/DH_mid-dom_sf"/>
</dbReference>
<reference evidence="2 3" key="1">
    <citation type="submission" date="2023-07" db="EMBL/GenBank/DDBJ databases">
        <title>Sequencing the genomes of 1000 actinobacteria strains.</title>
        <authorList>
            <person name="Klenk H.-P."/>
        </authorList>
    </citation>
    <scope>NUCLEOTIDE SEQUENCE [LARGE SCALE GENOMIC DNA]</scope>
    <source>
        <strain evidence="2 3">DSM 19426</strain>
    </source>
</reference>
<dbReference type="Gene3D" id="2.40.110.10">
    <property type="entry name" value="Butyryl-CoA Dehydrogenase, subunit A, domain 2"/>
    <property type="match status" value="1"/>
</dbReference>
<accession>A0ABU2BS17</accession>
<sequence>MSRDRGRGAPLPLALVAEDRRSPDPATQRRAVLHLAAQVEVEGASWPSFLEGLLRLGATDVVLARLTEGHLDARRILCEAGVTPVPESMYAVWASRSQGTGVHAERVDGGWVLDGTLRFASGSGVVDRALVPVWTADGRHHLLDLDASGWAYDHTVWHSPAMALSRTHTAHLDRVLAADEDTTVVGPPDFYLTRHAFHLGGIGVAAVWAGCASHVLRLVASAVPAARRSPAQERRLGLAQVDALAAAAVVRQAGREAEEGSPETLDPRLLATWVRSSVVAATHEVVDHARHVAGAAALAYDADLAAALHDLPMYLAQQDADKDATWLAQQGDL</sequence>
<keyword evidence="3" id="KW-1185">Reference proteome</keyword>
<proteinExistence type="predicted"/>
<evidence type="ECO:0000256" key="1">
    <source>
        <dbReference type="SAM" id="MobiDB-lite"/>
    </source>
</evidence>